<evidence type="ECO:0000313" key="2">
    <source>
        <dbReference type="Proteomes" id="UP000314294"/>
    </source>
</evidence>
<keyword evidence="2" id="KW-1185">Reference proteome</keyword>
<dbReference type="AlphaFoldDB" id="A0A4Z2JGW7"/>
<proteinExistence type="predicted"/>
<reference evidence="1 2" key="1">
    <citation type="submission" date="2019-03" db="EMBL/GenBank/DDBJ databases">
        <title>First draft genome of Liparis tanakae, snailfish: a comprehensive survey of snailfish specific genes.</title>
        <authorList>
            <person name="Kim W."/>
            <person name="Song I."/>
            <person name="Jeong J.-H."/>
            <person name="Kim D."/>
            <person name="Kim S."/>
            <person name="Ryu S."/>
            <person name="Song J.Y."/>
            <person name="Lee S.K."/>
        </authorList>
    </citation>
    <scope>NUCLEOTIDE SEQUENCE [LARGE SCALE GENOMIC DNA]</scope>
    <source>
        <tissue evidence="1">Muscle</tissue>
    </source>
</reference>
<evidence type="ECO:0000313" key="1">
    <source>
        <dbReference type="EMBL" id="TNN89400.1"/>
    </source>
</evidence>
<dbReference type="Proteomes" id="UP000314294">
    <property type="component" value="Unassembled WGS sequence"/>
</dbReference>
<accession>A0A4Z2JGW7</accession>
<protein>
    <submittedName>
        <fullName evidence="1">Uncharacterized protein</fullName>
    </submittedName>
</protein>
<name>A0A4Z2JGW7_9TELE</name>
<gene>
    <name evidence="1" type="ORF">EYF80_000003</name>
</gene>
<organism evidence="1 2">
    <name type="scientific">Liparis tanakae</name>
    <name type="common">Tanaka's snailfish</name>
    <dbReference type="NCBI Taxonomy" id="230148"/>
    <lineage>
        <taxon>Eukaryota</taxon>
        <taxon>Metazoa</taxon>
        <taxon>Chordata</taxon>
        <taxon>Craniata</taxon>
        <taxon>Vertebrata</taxon>
        <taxon>Euteleostomi</taxon>
        <taxon>Actinopterygii</taxon>
        <taxon>Neopterygii</taxon>
        <taxon>Teleostei</taxon>
        <taxon>Neoteleostei</taxon>
        <taxon>Acanthomorphata</taxon>
        <taxon>Eupercaria</taxon>
        <taxon>Perciformes</taxon>
        <taxon>Cottioidei</taxon>
        <taxon>Cottales</taxon>
        <taxon>Liparidae</taxon>
        <taxon>Liparis</taxon>
    </lineage>
</organism>
<dbReference type="EMBL" id="SRLO01000001">
    <property type="protein sequence ID" value="TNN89400.1"/>
    <property type="molecule type" value="Genomic_DNA"/>
</dbReference>
<comment type="caution">
    <text evidence="1">The sequence shown here is derived from an EMBL/GenBank/DDBJ whole genome shotgun (WGS) entry which is preliminary data.</text>
</comment>
<sequence length="82" mass="9527">MHSGPQFQLHPTRIDLGPFTKQLMWLGYIGQNGHVRNSQRDRNRESLHLHDGGFSKRQTSLVRQRRDALCAHHFIDLALDLV</sequence>